<protein>
    <submittedName>
        <fullName evidence="2">Uncharacterized protein</fullName>
    </submittedName>
</protein>
<feature type="compositionally biased region" description="Basic and acidic residues" evidence="1">
    <location>
        <begin position="388"/>
        <end position="405"/>
    </location>
</feature>
<proteinExistence type="predicted"/>
<evidence type="ECO:0000256" key="1">
    <source>
        <dbReference type="SAM" id="MobiDB-lite"/>
    </source>
</evidence>
<dbReference type="AlphaFoldDB" id="A0A543NEC2"/>
<accession>A0A543NEC2</accession>
<dbReference type="Proteomes" id="UP000317422">
    <property type="component" value="Unassembled WGS sequence"/>
</dbReference>
<reference evidence="2 3" key="1">
    <citation type="submission" date="2019-06" db="EMBL/GenBank/DDBJ databases">
        <title>Sequencing the genomes of 1000 actinobacteria strains.</title>
        <authorList>
            <person name="Klenk H.-P."/>
        </authorList>
    </citation>
    <scope>NUCLEOTIDE SEQUENCE [LARGE SCALE GENOMIC DNA]</scope>
    <source>
        <strain evidence="2 3">DSM 45015</strain>
    </source>
</reference>
<sequence length="433" mass="46153">MSKENRTWVAAGAAAAAVVVLSAVFAGWWALLWAPALLALVGIPALLFHLSRHEDPVPVPVNAGPAQEHHVAADASPAPQRKHLSQVPLPSAHQDYDFLFSAVVHWRAHAPLNAGTQGMATSLVLDRAGTLTRGEAPEEYGVVRHRVSAALGEVIPLEQGMLEVWAEDVRVELREEDAQRLNRIRDLRKDEELREQEREVERSQRNYLGNDVLADPGQAVVWWLSRDSQRIDETVDRIGTLSRLSAAASGNDIPRLYRELVAELAGSGDLGDGPDGMGTGPGSGAGAFSTGGPGSGPRDGGDGASAEREDDPLDLLRALVATMTSGAGGYEEEQVVDQLAVLLEGSGLSELARRFRESYAVDNAWEEEEPPLFDVPPRTGSPTAPEDSDAREHGDGSDTAQRDAEAGGAEPDGSDDKPPREGDVSELPSGTGH</sequence>
<keyword evidence="3" id="KW-1185">Reference proteome</keyword>
<evidence type="ECO:0000313" key="2">
    <source>
        <dbReference type="EMBL" id="TQN30197.1"/>
    </source>
</evidence>
<gene>
    <name evidence="2" type="ORF">FHX37_0058</name>
</gene>
<feature type="region of interest" description="Disordered" evidence="1">
    <location>
        <begin position="362"/>
        <end position="433"/>
    </location>
</feature>
<dbReference type="RefSeq" id="WP_141921476.1">
    <property type="nucleotide sequence ID" value="NZ_VFQC01000001.1"/>
</dbReference>
<dbReference type="OrthoDB" id="3422149at2"/>
<feature type="compositionally biased region" description="Gly residues" evidence="1">
    <location>
        <begin position="268"/>
        <end position="298"/>
    </location>
</feature>
<dbReference type="EMBL" id="VFQC01000001">
    <property type="protein sequence ID" value="TQN30197.1"/>
    <property type="molecule type" value="Genomic_DNA"/>
</dbReference>
<name>A0A543NEC2_9ACTN</name>
<feature type="region of interest" description="Disordered" evidence="1">
    <location>
        <begin position="268"/>
        <end position="308"/>
    </location>
</feature>
<comment type="caution">
    <text evidence="2">The sequence shown here is derived from an EMBL/GenBank/DDBJ whole genome shotgun (WGS) entry which is preliminary data.</text>
</comment>
<evidence type="ECO:0000313" key="3">
    <source>
        <dbReference type="Proteomes" id="UP000317422"/>
    </source>
</evidence>
<organism evidence="2 3">
    <name type="scientific">Haloactinospora alba</name>
    <dbReference type="NCBI Taxonomy" id="405555"/>
    <lineage>
        <taxon>Bacteria</taxon>
        <taxon>Bacillati</taxon>
        <taxon>Actinomycetota</taxon>
        <taxon>Actinomycetes</taxon>
        <taxon>Streptosporangiales</taxon>
        <taxon>Nocardiopsidaceae</taxon>
        <taxon>Haloactinospora</taxon>
    </lineage>
</organism>
<feature type="compositionally biased region" description="Basic and acidic residues" evidence="1">
    <location>
        <begin position="414"/>
        <end position="423"/>
    </location>
</feature>